<evidence type="ECO:0000256" key="4">
    <source>
        <dbReference type="ARBA" id="ARBA00022692"/>
    </source>
</evidence>
<proteinExistence type="inferred from homology"/>
<dbReference type="Pfam" id="PF03994">
    <property type="entry name" value="DUF350"/>
    <property type="match status" value="2"/>
</dbReference>
<evidence type="ECO:0000256" key="6">
    <source>
        <dbReference type="ARBA" id="ARBA00023136"/>
    </source>
</evidence>
<sequence>METLVKLVPLPHDLWVYVLIDVALALLLLLIMKWTNRTRTSVSVSDELGVKDNFAFGISIAGGMLSLCIVLSSVVGRHVGQGYESAALGMLMFGFVGIVLVKFGRFAHDKIVLDAVDTQYKISDRSVSVALVDASSVVASAIILRSMMEWVDGSDLNAIIAIVTGFLVVLTILLIMTRIYELRYALQNQNHSFQSALETGQLALAVQHAGNLLGVALVVSSAGQFLRYSPEGYVSNVTGWLVTSIALALLLWLLVAFSKKMLLGGVNYQQEVDQQHNVGVAAVELTLSVGMALIVSGVLNSSAG</sequence>
<dbReference type="InterPro" id="IPR007140">
    <property type="entry name" value="DUF350"/>
</dbReference>
<dbReference type="GO" id="GO:0005886">
    <property type="term" value="C:plasma membrane"/>
    <property type="evidence" value="ECO:0007669"/>
    <property type="project" value="UniProtKB-SubCell"/>
</dbReference>
<keyword evidence="4 7" id="KW-0812">Transmembrane</keyword>
<keyword evidence="9" id="KW-1185">Reference proteome</keyword>
<feature type="transmembrane region" description="Helical" evidence="7">
    <location>
        <begin position="237"/>
        <end position="257"/>
    </location>
</feature>
<dbReference type="AlphaFoldDB" id="A0A1M5H2B9"/>
<feature type="transmembrane region" description="Helical" evidence="7">
    <location>
        <begin position="86"/>
        <end position="104"/>
    </location>
</feature>
<feature type="transmembrane region" description="Helical" evidence="7">
    <location>
        <begin position="53"/>
        <end position="74"/>
    </location>
</feature>
<feature type="transmembrane region" description="Helical" evidence="7">
    <location>
        <begin position="201"/>
        <end position="225"/>
    </location>
</feature>
<reference evidence="9" key="1">
    <citation type="submission" date="2016-11" db="EMBL/GenBank/DDBJ databases">
        <authorList>
            <person name="Varghese N."/>
            <person name="Submissions S."/>
        </authorList>
    </citation>
    <scope>NUCLEOTIDE SEQUENCE [LARGE SCALE GENOMIC DNA]</scope>
    <source>
        <strain evidence="9">CGMCC 1.8995</strain>
    </source>
</reference>
<feature type="transmembrane region" description="Helical" evidence="7">
    <location>
        <begin position="14"/>
        <end position="32"/>
    </location>
</feature>
<feature type="transmembrane region" description="Helical" evidence="7">
    <location>
        <begin position="156"/>
        <end position="180"/>
    </location>
</feature>
<evidence type="ECO:0000256" key="7">
    <source>
        <dbReference type="SAM" id="Phobius"/>
    </source>
</evidence>
<evidence type="ECO:0000313" key="8">
    <source>
        <dbReference type="EMBL" id="SHG10006.1"/>
    </source>
</evidence>
<comment type="similarity">
    <text evidence="2">Belongs to the UPF0719 family.</text>
</comment>
<keyword evidence="6 7" id="KW-0472">Membrane</keyword>
<feature type="transmembrane region" description="Helical" evidence="7">
    <location>
        <begin position="278"/>
        <end position="299"/>
    </location>
</feature>
<dbReference type="Proteomes" id="UP000184520">
    <property type="component" value="Unassembled WGS sequence"/>
</dbReference>
<comment type="subcellular location">
    <subcellularLocation>
        <location evidence="1">Cell membrane</location>
        <topology evidence="1">Multi-pass membrane protein</topology>
    </subcellularLocation>
</comment>
<evidence type="ECO:0000256" key="2">
    <source>
        <dbReference type="ARBA" id="ARBA00005779"/>
    </source>
</evidence>
<feature type="transmembrane region" description="Helical" evidence="7">
    <location>
        <begin position="125"/>
        <end position="144"/>
    </location>
</feature>
<dbReference type="PANTHER" id="PTHR40043:SF1">
    <property type="entry name" value="UPF0719 INNER MEMBRANE PROTEIN YJFL"/>
    <property type="match status" value="1"/>
</dbReference>
<evidence type="ECO:0000256" key="1">
    <source>
        <dbReference type="ARBA" id="ARBA00004651"/>
    </source>
</evidence>
<name>A0A1M5H2B9_9ALTE</name>
<protein>
    <recommendedName>
        <fullName evidence="10">DUF350 domain-containing protein</fullName>
    </recommendedName>
</protein>
<dbReference type="PANTHER" id="PTHR40043">
    <property type="entry name" value="UPF0719 INNER MEMBRANE PROTEIN YJFL"/>
    <property type="match status" value="1"/>
</dbReference>
<evidence type="ECO:0000256" key="3">
    <source>
        <dbReference type="ARBA" id="ARBA00022475"/>
    </source>
</evidence>
<keyword evidence="3" id="KW-1003">Cell membrane</keyword>
<evidence type="ECO:0000313" key="9">
    <source>
        <dbReference type="Proteomes" id="UP000184520"/>
    </source>
</evidence>
<dbReference type="EMBL" id="FQWD01000002">
    <property type="protein sequence ID" value="SHG10006.1"/>
    <property type="molecule type" value="Genomic_DNA"/>
</dbReference>
<organism evidence="8 9">
    <name type="scientific">Marisediminitalea aggregata</name>
    <dbReference type="NCBI Taxonomy" id="634436"/>
    <lineage>
        <taxon>Bacteria</taxon>
        <taxon>Pseudomonadati</taxon>
        <taxon>Pseudomonadota</taxon>
        <taxon>Gammaproteobacteria</taxon>
        <taxon>Alteromonadales</taxon>
        <taxon>Alteromonadaceae</taxon>
        <taxon>Marisediminitalea</taxon>
    </lineage>
</organism>
<dbReference type="OrthoDB" id="6397734at2"/>
<gene>
    <name evidence="8" type="ORF">SAMN05216361_1274</name>
</gene>
<evidence type="ECO:0008006" key="10">
    <source>
        <dbReference type="Google" id="ProtNLM"/>
    </source>
</evidence>
<accession>A0A1M5H2B9</accession>
<evidence type="ECO:0000256" key="5">
    <source>
        <dbReference type="ARBA" id="ARBA00022989"/>
    </source>
</evidence>
<dbReference type="RefSeq" id="WP_073319574.1">
    <property type="nucleotide sequence ID" value="NZ_FQWD01000002.1"/>
</dbReference>
<keyword evidence="5 7" id="KW-1133">Transmembrane helix</keyword>
<dbReference type="STRING" id="634436.SAMN05216361_1274"/>